<feature type="domain" description="Aspartate/glutamate/uridylate kinase" evidence="10">
    <location>
        <begin position="26"/>
        <end position="270"/>
    </location>
</feature>
<dbReference type="GO" id="GO:0005737">
    <property type="term" value="C:cytoplasm"/>
    <property type="evidence" value="ECO:0007669"/>
    <property type="project" value="UniProtKB-SubCell"/>
</dbReference>
<evidence type="ECO:0000313" key="12">
    <source>
        <dbReference type="Proteomes" id="UP000053326"/>
    </source>
</evidence>
<feature type="binding site" evidence="9">
    <location>
        <position position="87"/>
    </location>
    <ligand>
        <name>substrate</name>
    </ligand>
</feature>
<evidence type="ECO:0000256" key="5">
    <source>
        <dbReference type="ARBA" id="ARBA00022741"/>
    </source>
</evidence>
<dbReference type="InterPro" id="IPR001057">
    <property type="entry name" value="Glu/AcGlu_kinase"/>
</dbReference>
<dbReference type="EMBL" id="LGFO01000068">
    <property type="protein sequence ID" value="KUK36604.1"/>
    <property type="molecule type" value="Genomic_DNA"/>
</dbReference>
<dbReference type="UniPathway" id="UPA00068">
    <property type="reaction ID" value="UER00107"/>
</dbReference>
<dbReference type="PANTHER" id="PTHR23342:SF0">
    <property type="entry name" value="N-ACETYLGLUTAMATE SYNTHASE, MITOCHONDRIAL"/>
    <property type="match status" value="1"/>
</dbReference>
<keyword evidence="9" id="KW-0963">Cytoplasm</keyword>
<feature type="site" description="Transition state stabilizer" evidence="9">
    <location>
        <position position="251"/>
    </location>
</feature>
<feature type="binding site" evidence="9">
    <location>
        <position position="188"/>
    </location>
    <ligand>
        <name>substrate</name>
    </ligand>
</feature>
<dbReference type="CDD" id="cd04250">
    <property type="entry name" value="AAK_NAGK-C"/>
    <property type="match status" value="1"/>
</dbReference>
<sequence>MVLTPLEKASILVEALPYIRKFSGQTVVIKYGGRAMISEELERGVITDCILLKLVGIHPVIVHGGGKAIDEMLERLGMKTGFVHGQRITDEKTMEVVEMVLAGKVNKEIVTLINQLGGKGIGLCGKDAGLITARKKTIPAPPGEEPVDLGCVGEVERINPEIIETVKNEGYIPVIAPIGVGDDGRSYNINADYVAGAVAAALKANKLVLLTDVEGIFVDRSDPGSLLSVIRVDEVPDLIARGIIAGGMIPKVECCVHALENGVGRTHIIDGRILHSILLEVFTDEGVGTMVVKE</sequence>
<dbReference type="PRINTS" id="PR00474">
    <property type="entry name" value="GLU5KINASE"/>
</dbReference>
<dbReference type="PIRSF" id="PIRSF000728">
    <property type="entry name" value="NAGK"/>
    <property type="match status" value="1"/>
</dbReference>
<evidence type="ECO:0000256" key="1">
    <source>
        <dbReference type="ARBA" id="ARBA00004828"/>
    </source>
</evidence>
<comment type="caution">
    <text evidence="11">The sequence shown here is derived from an EMBL/GenBank/DDBJ whole genome shotgun (WGS) entry which is preliminary data.</text>
</comment>
<keyword evidence="7 9" id="KW-0067">ATP-binding</keyword>
<feature type="binding site" evidence="9">
    <location>
        <begin position="65"/>
        <end position="66"/>
    </location>
    <ligand>
        <name>substrate</name>
    </ligand>
</feature>
<keyword evidence="3 9" id="KW-0028">Amino-acid biosynthesis</keyword>
<comment type="similarity">
    <text evidence="9">Belongs to the acetylglutamate kinase family. ArgB subfamily.</text>
</comment>
<accession>A0A101FGH4</accession>
<dbReference type="AlphaFoldDB" id="A0A101FGH4"/>
<dbReference type="GO" id="GO:0042450">
    <property type="term" value="P:L-arginine biosynthetic process via ornithine"/>
    <property type="evidence" value="ECO:0007669"/>
    <property type="project" value="UniProtKB-UniRule"/>
</dbReference>
<evidence type="ECO:0000256" key="3">
    <source>
        <dbReference type="ARBA" id="ARBA00022605"/>
    </source>
</evidence>
<dbReference type="InterPro" id="IPR004662">
    <property type="entry name" value="AcgluKinase_fam"/>
</dbReference>
<dbReference type="Pfam" id="PF00696">
    <property type="entry name" value="AA_kinase"/>
    <property type="match status" value="1"/>
</dbReference>
<dbReference type="InterPro" id="IPR041727">
    <property type="entry name" value="NAGK-C"/>
</dbReference>
<keyword evidence="5 9" id="KW-0547">Nucleotide-binding</keyword>
<dbReference type="PATRIC" id="fig|85874.4.peg.19"/>
<evidence type="ECO:0000256" key="7">
    <source>
        <dbReference type="ARBA" id="ARBA00022840"/>
    </source>
</evidence>
<keyword evidence="2 9" id="KW-0055">Arginine biosynthesis</keyword>
<dbReference type="PANTHER" id="PTHR23342">
    <property type="entry name" value="N-ACETYLGLUTAMATE SYNTHASE"/>
    <property type="match status" value="1"/>
</dbReference>
<evidence type="ECO:0000259" key="10">
    <source>
        <dbReference type="Pfam" id="PF00696"/>
    </source>
</evidence>
<reference evidence="12" key="1">
    <citation type="journal article" date="2015" name="MBio">
        <title>Genome-Resolved Metagenomic Analysis Reveals Roles for Candidate Phyla and Other Microbial Community Members in Biogeochemical Transformations in Oil Reservoirs.</title>
        <authorList>
            <person name="Hu P."/>
            <person name="Tom L."/>
            <person name="Singh A."/>
            <person name="Thomas B.C."/>
            <person name="Baker B.J."/>
            <person name="Piceno Y.M."/>
            <person name="Andersen G.L."/>
            <person name="Banfield J.F."/>
        </authorList>
    </citation>
    <scope>NUCLEOTIDE SEQUENCE [LARGE SCALE GENOMIC DNA]</scope>
</reference>
<dbReference type="InterPro" id="IPR036393">
    <property type="entry name" value="AceGlu_kinase-like_sf"/>
</dbReference>
<evidence type="ECO:0000256" key="9">
    <source>
        <dbReference type="HAMAP-Rule" id="MF_00082"/>
    </source>
</evidence>
<proteinExistence type="inferred from homology"/>
<dbReference type="InterPro" id="IPR001048">
    <property type="entry name" value="Asp/Glu/Uridylate_kinase"/>
</dbReference>
<dbReference type="Gene3D" id="3.40.1160.10">
    <property type="entry name" value="Acetylglutamate kinase-like"/>
    <property type="match status" value="1"/>
</dbReference>
<comment type="function">
    <text evidence="9">Catalyzes the ATP-dependent phosphorylation of N-acetyl-L-glutamate.</text>
</comment>
<evidence type="ECO:0000256" key="8">
    <source>
        <dbReference type="ARBA" id="ARBA00048141"/>
    </source>
</evidence>
<dbReference type="GO" id="GO:0005524">
    <property type="term" value="F:ATP binding"/>
    <property type="evidence" value="ECO:0007669"/>
    <property type="project" value="UniProtKB-UniRule"/>
</dbReference>
<comment type="pathway">
    <text evidence="1 9">Amino-acid biosynthesis; L-arginine biosynthesis; N(2)-acetyl-L-ornithine from L-glutamate: step 2/4.</text>
</comment>
<evidence type="ECO:0000256" key="6">
    <source>
        <dbReference type="ARBA" id="ARBA00022777"/>
    </source>
</evidence>
<dbReference type="SUPFAM" id="SSF53633">
    <property type="entry name" value="Carbamate kinase-like"/>
    <property type="match status" value="1"/>
</dbReference>
<dbReference type="Proteomes" id="UP000053326">
    <property type="component" value="Unassembled WGS sequence"/>
</dbReference>
<dbReference type="NCBIfam" id="TIGR00761">
    <property type="entry name" value="argB"/>
    <property type="match status" value="1"/>
</dbReference>
<organism evidence="11 12">
    <name type="scientific">Thermacetogenium phaeum</name>
    <dbReference type="NCBI Taxonomy" id="85874"/>
    <lineage>
        <taxon>Bacteria</taxon>
        <taxon>Bacillati</taxon>
        <taxon>Bacillota</taxon>
        <taxon>Clostridia</taxon>
        <taxon>Thermoanaerobacterales</taxon>
        <taxon>Thermoanaerobacteraceae</taxon>
        <taxon>Thermacetogenium</taxon>
    </lineage>
</organism>
<protein>
    <recommendedName>
        <fullName evidence="9">Acetylglutamate kinase</fullName>
        <ecNumber evidence="9">2.7.2.8</ecNumber>
    </recommendedName>
    <alternativeName>
        <fullName evidence="9">N-acetyl-L-glutamate 5-phosphotransferase</fullName>
    </alternativeName>
    <alternativeName>
        <fullName evidence="9">NAG kinase</fullName>
        <shortName evidence="9">NAGK</shortName>
    </alternativeName>
</protein>
<dbReference type="HAMAP" id="MF_00082">
    <property type="entry name" value="ArgB"/>
    <property type="match status" value="1"/>
</dbReference>
<comment type="subcellular location">
    <subcellularLocation>
        <location evidence="9">Cytoplasm</location>
    </subcellularLocation>
</comment>
<dbReference type="FunFam" id="3.40.1160.10:FF:000004">
    <property type="entry name" value="Acetylglutamate kinase"/>
    <property type="match status" value="1"/>
</dbReference>
<feature type="site" description="Transition state stabilizer" evidence="9">
    <location>
        <position position="30"/>
    </location>
</feature>
<dbReference type="GO" id="GO:0003991">
    <property type="term" value="F:acetylglutamate kinase activity"/>
    <property type="evidence" value="ECO:0007669"/>
    <property type="project" value="UniProtKB-UniRule"/>
</dbReference>
<gene>
    <name evidence="9" type="primary">argB</name>
    <name evidence="11" type="ORF">XD66_0687</name>
</gene>
<dbReference type="EC" id="2.7.2.8" evidence="9"/>
<keyword evidence="4 9" id="KW-0808">Transferase</keyword>
<keyword evidence="6 9" id="KW-0418">Kinase</keyword>
<evidence type="ECO:0000256" key="2">
    <source>
        <dbReference type="ARBA" id="ARBA00022571"/>
    </source>
</evidence>
<comment type="catalytic activity">
    <reaction evidence="8 9">
        <text>N-acetyl-L-glutamate + ATP = N-acetyl-L-glutamyl 5-phosphate + ADP</text>
        <dbReference type="Rhea" id="RHEA:14629"/>
        <dbReference type="ChEBI" id="CHEBI:30616"/>
        <dbReference type="ChEBI" id="CHEBI:44337"/>
        <dbReference type="ChEBI" id="CHEBI:57936"/>
        <dbReference type="ChEBI" id="CHEBI:456216"/>
        <dbReference type="EC" id="2.7.2.8"/>
    </reaction>
</comment>
<name>A0A101FGH4_9THEO</name>
<dbReference type="InterPro" id="IPR037528">
    <property type="entry name" value="ArgB"/>
</dbReference>
<evidence type="ECO:0000256" key="4">
    <source>
        <dbReference type="ARBA" id="ARBA00022679"/>
    </source>
</evidence>
<evidence type="ECO:0000313" key="11">
    <source>
        <dbReference type="EMBL" id="KUK36604.1"/>
    </source>
</evidence>